<keyword evidence="4" id="KW-0723">Serine/threonine-protein kinase</keyword>
<dbReference type="EC" id="2.7.11.1" evidence="2"/>
<evidence type="ECO:0000259" key="10">
    <source>
        <dbReference type="Pfam" id="PF07714"/>
    </source>
</evidence>
<evidence type="ECO:0000313" key="13">
    <source>
        <dbReference type="Proteomes" id="UP001161247"/>
    </source>
</evidence>
<dbReference type="GO" id="GO:0005886">
    <property type="term" value="C:plasma membrane"/>
    <property type="evidence" value="ECO:0007669"/>
    <property type="project" value="UniProtKB-SubCell"/>
</dbReference>
<comment type="subcellular location">
    <subcellularLocation>
        <location evidence="1">Cell membrane</location>
    </subcellularLocation>
</comment>
<keyword evidence="7" id="KW-0418">Kinase</keyword>
<accession>A0AAV1D223</accession>
<dbReference type="PROSITE" id="PS00107">
    <property type="entry name" value="PROTEIN_KINASE_ATP"/>
    <property type="match status" value="1"/>
</dbReference>
<dbReference type="Proteomes" id="UP001161247">
    <property type="component" value="Chromosome 3"/>
</dbReference>
<evidence type="ECO:0000259" key="11">
    <source>
        <dbReference type="Pfam" id="PF12061"/>
    </source>
</evidence>
<keyword evidence="3" id="KW-1003">Cell membrane</keyword>
<sequence length="1026" mass="115654">MAIDNCVQTTLEVVESIHGQPGWQSSLLKDVEVPLRFLRTFFMCGKKWGRGERCESFLLRIEQTLHKHVQEFQSTGALRFDDHLQKRVSEFHVCIQQSFLREMEDLYRTFLPGLSYQAGPSSPSQEIKFLGEEDVKFKEIQFLMDIMDSLLHNLQDLRHHNDSGSDSTAPVEDLEGYIRFLKNLVLFAMSLGLDGHMQMEVLLTHVQDLVLNAARLTFMCWYSHYRRMWYIVHQLTERIKPIKSKVHSIYVGVLQEASKFSLSSTHHQNLGSHKLRLGDFVGSLLFLLSQLLFLGSSHGDIFNHQMQKLFQELTFLRTVLREHISEEMPDLIVAVICEAGILIFHLFTRENEGALVENFVDLEEKFKLIKAEEDAQKHSPTSASRYPRTNKLNLLRSVMGKVKSFFALAEDFTSSSETNPIPASLPVLEKELSSRSGVSSENLSMDDHNLRISSVKGSLNSLPAAPKSGDQILQSRNLKCFSFSDLKKATRNFRRDTKLGEGRFGGVFKGWIDENSLTATKSRTGIHVAVKKIDLEDSEGSREWLAEVNYLGQLCHPHLIKLIGYCLEGEHRLLVYDYMPRGSLENHLFRRSNLQPLPWNLRLKVALGAAKGLAFLHSAETNVIHRDFKTSNILLDSGFNAKISGFGVAKDGPTDDESHVSTRVIGTYGYIAPEYVATGHLSSRSDVYGFGVVLLEMLSGRRTIDRSRSSEETSLVEWAKQYVTNKHKIFRILDNRLEGQYSPRAAYQVANLASRCTSMDPRSRPTMDEIVKELDDIQSYDNNAGKDVIMIPDDAPRIEFSDAYALVSNSVICYLDQGTEDEMLQSPNLKRFSFPELKMAIPNFPHDNVLGEGHFRSWTDENSFAAANSGTGKAIALKSLITKVFRAIGNGWVQSSNFQPLTWSLRLKIALGAAKGLAFLHSAETKINSVIDWTIYINHPKFALFNDLQSYDAKLSDFGFTKGDPAGDESANFAKAMFPSTAPESIATGHITSRTDVNSFGVVLLEMLSGRRAFDRNRPSGERCLV</sequence>
<feature type="binding site" evidence="9">
    <location>
        <position position="532"/>
    </location>
    <ligand>
        <name>ATP</name>
        <dbReference type="ChEBI" id="CHEBI:30616"/>
    </ligand>
</feature>
<keyword evidence="5" id="KW-0808">Transferase</keyword>
<evidence type="ECO:0000313" key="12">
    <source>
        <dbReference type="EMBL" id="CAI9100877.1"/>
    </source>
</evidence>
<evidence type="ECO:0000256" key="3">
    <source>
        <dbReference type="ARBA" id="ARBA00022475"/>
    </source>
</evidence>
<dbReference type="PANTHER" id="PTHR45621">
    <property type="entry name" value="OS01G0588500 PROTEIN-RELATED"/>
    <property type="match status" value="1"/>
</dbReference>
<keyword evidence="8 9" id="KW-0067">ATP-binding</keyword>
<gene>
    <name evidence="12" type="ORF">OLC1_LOCUS10596</name>
</gene>
<dbReference type="FunFam" id="1.10.510.10:FF:000051">
    <property type="entry name" value="Receptor-like serine/threonine-protein kinase ALE2"/>
    <property type="match status" value="1"/>
</dbReference>
<organism evidence="12 13">
    <name type="scientific">Oldenlandia corymbosa var. corymbosa</name>
    <dbReference type="NCBI Taxonomy" id="529605"/>
    <lineage>
        <taxon>Eukaryota</taxon>
        <taxon>Viridiplantae</taxon>
        <taxon>Streptophyta</taxon>
        <taxon>Embryophyta</taxon>
        <taxon>Tracheophyta</taxon>
        <taxon>Spermatophyta</taxon>
        <taxon>Magnoliopsida</taxon>
        <taxon>eudicotyledons</taxon>
        <taxon>Gunneridae</taxon>
        <taxon>Pentapetalae</taxon>
        <taxon>asterids</taxon>
        <taxon>lamiids</taxon>
        <taxon>Gentianales</taxon>
        <taxon>Rubiaceae</taxon>
        <taxon>Rubioideae</taxon>
        <taxon>Spermacoceae</taxon>
        <taxon>Hedyotis-Oldenlandia complex</taxon>
        <taxon>Oldenlandia</taxon>
    </lineage>
</organism>
<evidence type="ECO:0000256" key="9">
    <source>
        <dbReference type="PROSITE-ProRule" id="PRU10141"/>
    </source>
</evidence>
<dbReference type="SUPFAM" id="SSF56112">
    <property type="entry name" value="Protein kinase-like (PK-like)"/>
    <property type="match status" value="2"/>
</dbReference>
<dbReference type="Pfam" id="PF07714">
    <property type="entry name" value="PK_Tyr_Ser-Thr"/>
    <property type="match status" value="2"/>
</dbReference>
<reference evidence="12" key="1">
    <citation type="submission" date="2023-03" db="EMBL/GenBank/DDBJ databases">
        <authorList>
            <person name="Julca I."/>
        </authorList>
    </citation>
    <scope>NUCLEOTIDE SEQUENCE</scope>
</reference>
<protein>
    <recommendedName>
        <fullName evidence="2">non-specific serine/threonine protein kinase</fullName>
        <ecNumber evidence="2">2.7.11.1</ecNumber>
    </recommendedName>
</protein>
<dbReference type="InterPro" id="IPR008271">
    <property type="entry name" value="Ser/Thr_kinase_AS"/>
</dbReference>
<dbReference type="InterPro" id="IPR021929">
    <property type="entry name" value="R1A-like_N"/>
</dbReference>
<dbReference type="CDD" id="cd14066">
    <property type="entry name" value="STKc_IRAK"/>
    <property type="match status" value="1"/>
</dbReference>
<dbReference type="FunFam" id="3.30.200.20:FF:000228">
    <property type="entry name" value="Serine/threonine-protein kinase BIK1"/>
    <property type="match status" value="1"/>
</dbReference>
<proteinExistence type="predicted"/>
<feature type="domain" description="Serine-threonine/tyrosine-protein kinase catalytic" evidence="10">
    <location>
        <begin position="899"/>
        <end position="1012"/>
    </location>
</feature>
<feature type="domain" description="Late blight resistance protein R1A-like N-terminal" evidence="11">
    <location>
        <begin position="138"/>
        <end position="358"/>
    </location>
</feature>
<dbReference type="PROSITE" id="PS00108">
    <property type="entry name" value="PROTEIN_KINASE_ST"/>
    <property type="match status" value="1"/>
</dbReference>
<dbReference type="InterPro" id="IPR011009">
    <property type="entry name" value="Kinase-like_dom_sf"/>
</dbReference>
<dbReference type="Gene3D" id="3.30.200.20">
    <property type="entry name" value="Phosphorylase Kinase, domain 1"/>
    <property type="match status" value="1"/>
</dbReference>
<dbReference type="Pfam" id="PF12061">
    <property type="entry name" value="NB-LRR"/>
    <property type="match status" value="1"/>
</dbReference>
<evidence type="ECO:0000256" key="5">
    <source>
        <dbReference type="ARBA" id="ARBA00022679"/>
    </source>
</evidence>
<keyword evidence="3" id="KW-0472">Membrane</keyword>
<name>A0AAV1D223_OLDCO</name>
<evidence type="ECO:0000256" key="2">
    <source>
        <dbReference type="ARBA" id="ARBA00012513"/>
    </source>
</evidence>
<evidence type="ECO:0000256" key="6">
    <source>
        <dbReference type="ARBA" id="ARBA00022741"/>
    </source>
</evidence>
<dbReference type="GO" id="GO:0005524">
    <property type="term" value="F:ATP binding"/>
    <property type="evidence" value="ECO:0007669"/>
    <property type="project" value="UniProtKB-UniRule"/>
</dbReference>
<evidence type="ECO:0000256" key="7">
    <source>
        <dbReference type="ARBA" id="ARBA00022777"/>
    </source>
</evidence>
<dbReference type="Gene3D" id="1.10.510.10">
    <property type="entry name" value="Transferase(Phosphotransferase) domain 1"/>
    <property type="match status" value="2"/>
</dbReference>
<evidence type="ECO:0000256" key="8">
    <source>
        <dbReference type="ARBA" id="ARBA00022840"/>
    </source>
</evidence>
<dbReference type="InterPro" id="IPR017441">
    <property type="entry name" value="Protein_kinase_ATP_BS"/>
</dbReference>
<evidence type="ECO:0000256" key="4">
    <source>
        <dbReference type="ARBA" id="ARBA00022527"/>
    </source>
</evidence>
<evidence type="ECO:0000256" key="1">
    <source>
        <dbReference type="ARBA" id="ARBA00004236"/>
    </source>
</evidence>
<dbReference type="InterPro" id="IPR001245">
    <property type="entry name" value="Ser-Thr/Tyr_kinase_cat_dom"/>
</dbReference>
<dbReference type="InterPro" id="IPR050823">
    <property type="entry name" value="Plant_Ser_Thr_Prot_Kinase"/>
</dbReference>
<keyword evidence="6 9" id="KW-0547">Nucleotide-binding</keyword>
<dbReference type="AlphaFoldDB" id="A0AAV1D223"/>
<dbReference type="EMBL" id="OX459120">
    <property type="protein sequence ID" value="CAI9100877.1"/>
    <property type="molecule type" value="Genomic_DNA"/>
</dbReference>
<dbReference type="GO" id="GO:0004674">
    <property type="term" value="F:protein serine/threonine kinase activity"/>
    <property type="evidence" value="ECO:0007669"/>
    <property type="project" value="UniProtKB-KW"/>
</dbReference>
<keyword evidence="13" id="KW-1185">Reference proteome</keyword>
<feature type="domain" description="Serine-threonine/tyrosine-protein kinase catalytic" evidence="10">
    <location>
        <begin position="496"/>
        <end position="774"/>
    </location>
</feature>